<evidence type="ECO:0000256" key="1">
    <source>
        <dbReference type="ARBA" id="ARBA00022737"/>
    </source>
</evidence>
<dbReference type="KEGG" id="sbk:SHEWBE_3316"/>
<protein>
    <submittedName>
        <fullName evidence="3">YD repeat protein</fullName>
    </submittedName>
</protein>
<feature type="domain" description="Teneurin-like YD-shell" evidence="2">
    <location>
        <begin position="829"/>
        <end position="937"/>
    </location>
</feature>
<dbReference type="Pfam" id="PF25023">
    <property type="entry name" value="TEN_YD-shell"/>
    <property type="match status" value="1"/>
</dbReference>
<proteinExistence type="predicted"/>
<sequence>MTHPEGALGRFDIKEQCHNQTEVPKIRRLSINNYSSVFDDYFVLPGSVLYSLSRKTLTFQNQQTYVWNYNYSQTRHAFKGEELTSSHRLDVDFYGNDNAHLKSTTVTNPDGSQKSMYFERRYAHGHDLLFSEWYSSNGSLKMRESYKYIDGYNPGQTGIYFYAGSARDPYTMADLVSAKTPQSLTTEIKKELFDELGDSTTYQEKRTDFNQYDIYRQTEIFNSFSSNKRYIKTEFKHDTSQWLLNFPTKHYASTSSSFDAPYKETIYNSKLQPYQEKTMGKLISTKTYHIDGTLKKRTYNGSSRYEQFDDYYRGKARKVTLPCAITNGCNTANGSGANTMIAKLEVNGDSSTKSVTDFNGYKTSYSYNPIGWLTKVDYADGKWSDKVISYATVTTANDGIAGSGIVAGQLKQTITQGNFEQKIYHDDLLRPTFTRTHDNADSSTISYQRTDYDHDNRPTLQTFPSSSASNTIGMTTEYDALGRVITSTRLSDNAFTTVEYLSGNKKRVTDAEHNATTTTYLAYGSPSYDKPTLIEAPDTSNTAIAYNTFGQVTSITQGSVTEKRLYDSYQQLCKTYRPETGVTAYGYNAQRQPLWHAEGTNGGSSSCAASSVPESHKVHLGYDNLGQLRTQNFPDSSPDNTYGYDANGNLASLVSGSGSGAISWSYLYNSLNLIEKETLSIDSKNFVLDWAYNNLGAVSSLKYPTGRTISYSPNALGQPTKASEGSGSATVNYASNVKYYPNGQLKQMTYGNGIVRDISLDTSGRIAAIMDVKSGSQRLDLDPRYDKNDNLVGLIDWRDRSNDIDNMSYDGLDRLKSANGKWGSGNYTYDGLGNIKTRSISGSSITYHYNSANRLNNLTGAYAYSYGYDPRGNVTHNGRYSLSFNRANQLTAAKGLAYRYDGHNRRVKKQGDYSVYSQAGQLLNRISAINVNTDVIYLSDKIIAEIDKN</sequence>
<accession>A0A330M3J0</accession>
<evidence type="ECO:0000313" key="3">
    <source>
        <dbReference type="EMBL" id="SQH77279.1"/>
    </source>
</evidence>
<dbReference type="Gene3D" id="2.180.10.10">
    <property type="entry name" value="RHS repeat-associated core"/>
    <property type="match status" value="2"/>
</dbReference>
<name>A0A330M3J0_9GAMM</name>
<evidence type="ECO:0000259" key="2">
    <source>
        <dbReference type="Pfam" id="PF25023"/>
    </source>
</evidence>
<dbReference type="EMBL" id="LS483452">
    <property type="protein sequence ID" value="SQH77279.1"/>
    <property type="molecule type" value="Genomic_DNA"/>
</dbReference>
<dbReference type="OrthoDB" id="9816400at2"/>
<gene>
    <name evidence="3" type="ORF">SHEWBE_3316</name>
</gene>
<evidence type="ECO:0000313" key="4">
    <source>
        <dbReference type="Proteomes" id="UP000250123"/>
    </source>
</evidence>
<organism evidence="3 4">
    <name type="scientific">Shewanella benthica</name>
    <dbReference type="NCBI Taxonomy" id="43661"/>
    <lineage>
        <taxon>Bacteria</taxon>
        <taxon>Pseudomonadati</taxon>
        <taxon>Pseudomonadota</taxon>
        <taxon>Gammaproteobacteria</taxon>
        <taxon>Alteromonadales</taxon>
        <taxon>Shewanellaceae</taxon>
        <taxon>Shewanella</taxon>
    </lineage>
</organism>
<dbReference type="Proteomes" id="UP000250123">
    <property type="component" value="Chromosome SHEWBE"/>
</dbReference>
<dbReference type="AlphaFoldDB" id="A0A330M3J0"/>
<keyword evidence="1" id="KW-0677">Repeat</keyword>
<reference evidence="4" key="1">
    <citation type="submission" date="2018-06" db="EMBL/GenBank/DDBJ databases">
        <authorList>
            <person name="Cea G.-C."/>
            <person name="William W."/>
        </authorList>
    </citation>
    <scope>NUCLEOTIDE SEQUENCE [LARGE SCALE GENOMIC DNA]</scope>
    <source>
        <strain evidence="4">DB21MT-2</strain>
    </source>
</reference>
<dbReference type="InterPro" id="IPR056823">
    <property type="entry name" value="TEN-like_YD-shell"/>
</dbReference>
<dbReference type="RefSeq" id="WP_112353220.1">
    <property type="nucleotide sequence ID" value="NZ_LS483452.1"/>
</dbReference>